<dbReference type="OrthoDB" id="382895at2759"/>
<evidence type="ECO:0000256" key="1">
    <source>
        <dbReference type="SAM" id="MobiDB-lite"/>
    </source>
</evidence>
<proteinExistence type="predicted"/>
<reference evidence="4" key="1">
    <citation type="submission" date="2017-04" db="EMBL/GenBank/DDBJ databases">
        <title>Plasmodium gonderi genome.</title>
        <authorList>
            <person name="Arisue N."/>
            <person name="Honma H."/>
            <person name="Kawai S."/>
            <person name="Tougan T."/>
            <person name="Tanabe K."/>
            <person name="Horii T."/>
        </authorList>
    </citation>
    <scope>NUCLEOTIDE SEQUENCE [LARGE SCALE GENOMIC DNA]</scope>
    <source>
        <strain evidence="4">ATCC 30045</strain>
    </source>
</reference>
<dbReference type="EMBL" id="BDQF01000013">
    <property type="protein sequence ID" value="GAW82492.1"/>
    <property type="molecule type" value="Genomic_DNA"/>
</dbReference>
<dbReference type="OMA" id="YCKNDKQ"/>
<organism evidence="3 4">
    <name type="scientific">Plasmodium gonderi</name>
    <dbReference type="NCBI Taxonomy" id="77519"/>
    <lineage>
        <taxon>Eukaryota</taxon>
        <taxon>Sar</taxon>
        <taxon>Alveolata</taxon>
        <taxon>Apicomplexa</taxon>
        <taxon>Aconoidasida</taxon>
        <taxon>Haemosporida</taxon>
        <taxon>Plasmodiidae</taxon>
        <taxon>Plasmodium</taxon>
        <taxon>Plasmodium (Plasmodium)</taxon>
    </lineage>
</organism>
<dbReference type="AlphaFoldDB" id="A0A1Y1JNT3"/>
<name>A0A1Y1JNT3_PLAGO</name>
<feature type="region of interest" description="Disordered" evidence="1">
    <location>
        <begin position="1"/>
        <end position="25"/>
    </location>
</feature>
<dbReference type="GeneID" id="39749229"/>
<evidence type="ECO:0000313" key="4">
    <source>
        <dbReference type="Proteomes" id="UP000195521"/>
    </source>
</evidence>
<dbReference type="RefSeq" id="XP_028545081.1">
    <property type="nucleotide sequence ID" value="XM_028689280.1"/>
</dbReference>
<evidence type="ECO:0000313" key="3">
    <source>
        <dbReference type="EMBL" id="GAW82492.1"/>
    </source>
</evidence>
<accession>A0A1Y1JNT3</accession>
<comment type="caution">
    <text evidence="3">The sequence shown here is derived from an EMBL/GenBank/DDBJ whole genome shotgun (WGS) entry which is preliminary data.</text>
</comment>
<keyword evidence="4" id="KW-1185">Reference proteome</keyword>
<gene>
    <name evidence="3" type="ORF">PGO_124900</name>
</gene>
<sequence>MNFLRSRKGQGDNVNNSPENEKEKKKKKNWVKIAFNYVKYFIDNKIKSKYKYSFFIGLFIVFLIFIGFFQVVLEFVHTHFYKFKYIDMSDTEKVREVFFSNKPYLVYCKNDKQESIHPVINSSRSNYPDILNIAIINCKSLLPSNQNVYERFNMDPKTKAFVVCYGRKPKPITLNMLNNKKKFVSFVQEALVFSVPFFTKFPQFQTKCLNKNKKCILFISGIHMTNRSNKYNYINDIFVNNKYFDVSPMILDNRKFLLKLSDEVFTSYSKKRDIHVLCLFNHNEAGVDNYYGYFYKHDFEDFTKLSSFVANCIKATNKTNEAIKLSAVPQIKYRTSKKK</sequence>
<protein>
    <submittedName>
        <fullName evidence="3">Uncharacterized protein</fullName>
    </submittedName>
</protein>
<keyword evidence="2" id="KW-0472">Membrane</keyword>
<keyword evidence="2" id="KW-1133">Transmembrane helix</keyword>
<dbReference type="Proteomes" id="UP000195521">
    <property type="component" value="Unassembled WGS sequence"/>
</dbReference>
<evidence type="ECO:0000256" key="2">
    <source>
        <dbReference type="SAM" id="Phobius"/>
    </source>
</evidence>
<feature type="transmembrane region" description="Helical" evidence="2">
    <location>
        <begin position="52"/>
        <end position="73"/>
    </location>
</feature>
<keyword evidence="2" id="KW-0812">Transmembrane</keyword>